<accession>A0ABD5S055</accession>
<evidence type="ECO:0000313" key="4">
    <source>
        <dbReference type="Proteomes" id="UP001596328"/>
    </source>
</evidence>
<gene>
    <name evidence="3" type="ORF">ACFQE1_11940</name>
</gene>
<dbReference type="InterPro" id="IPR017938">
    <property type="entry name" value="Riboflavin_synthase-like_b-brl"/>
</dbReference>
<evidence type="ECO:0000256" key="1">
    <source>
        <dbReference type="SAM" id="MobiDB-lite"/>
    </source>
</evidence>
<dbReference type="SUPFAM" id="SSF52343">
    <property type="entry name" value="Ferredoxin reductase-like, C-terminal NADP-linked domain"/>
    <property type="match status" value="1"/>
</dbReference>
<dbReference type="PANTHER" id="PTHR47354">
    <property type="entry name" value="NADH OXIDOREDUCTASE HCR"/>
    <property type="match status" value="1"/>
</dbReference>
<dbReference type="PRINTS" id="PR00371">
    <property type="entry name" value="FPNCR"/>
</dbReference>
<dbReference type="PRINTS" id="PR00410">
    <property type="entry name" value="PHEHYDRXLASE"/>
</dbReference>
<comment type="caution">
    <text evidence="3">The sequence shown here is derived from an EMBL/GenBank/DDBJ whole genome shotgun (WGS) entry which is preliminary data.</text>
</comment>
<dbReference type="Gene3D" id="2.40.30.10">
    <property type="entry name" value="Translation factors"/>
    <property type="match status" value="1"/>
</dbReference>
<dbReference type="Pfam" id="PF00175">
    <property type="entry name" value="NAD_binding_1"/>
    <property type="match status" value="1"/>
</dbReference>
<dbReference type="Pfam" id="PF00970">
    <property type="entry name" value="FAD_binding_6"/>
    <property type="match status" value="1"/>
</dbReference>
<dbReference type="InterPro" id="IPR017927">
    <property type="entry name" value="FAD-bd_FR_type"/>
</dbReference>
<sequence>MAQNPDDADPHDPHAHGKAEGDVEPYDQMLTESDAEVTVVEPMDEDRSEEVLGRLADRWPMVEETLEEQDLSEDPPDRIEDWAGISDMLADADVGFADTVDTLVNRAQRPYPSLLKLRFEPEEMFEFVPGHYARISFEDYPPRVYSIASSPNRDYVELTVRRVPGGHLTPHLCEELEVGDDLFVRGPYGEEFGLEEPNERDVVFIATGTGVAPFWSMINFLFEEGWDEVNGDSYDVYLILGSSWEDDLAYHEEWRTMDDERDNFHYIPTLSRESKLTEWEGETDYVQQVLLKCLDDGAIEQAELPDALQGFVGEDLATGDTPNLDPEELELFICGIGAMANQVREVAKHGGVPERRRHVESYG</sequence>
<organism evidence="3 4">
    <name type="scientific">Halobium palmae</name>
    <dbReference type="NCBI Taxonomy" id="1776492"/>
    <lineage>
        <taxon>Archaea</taxon>
        <taxon>Methanobacteriati</taxon>
        <taxon>Methanobacteriota</taxon>
        <taxon>Stenosarchaea group</taxon>
        <taxon>Halobacteria</taxon>
        <taxon>Halobacteriales</taxon>
        <taxon>Haloferacaceae</taxon>
        <taxon>Halobium</taxon>
    </lineage>
</organism>
<feature type="domain" description="FAD-binding FR-type" evidence="2">
    <location>
        <begin position="96"/>
        <end position="194"/>
    </location>
</feature>
<dbReference type="InterPro" id="IPR001433">
    <property type="entry name" value="OxRdtase_FAD/NAD-bd"/>
</dbReference>
<dbReference type="Proteomes" id="UP001596328">
    <property type="component" value="Unassembled WGS sequence"/>
</dbReference>
<proteinExistence type="predicted"/>
<feature type="compositionally biased region" description="Basic and acidic residues" evidence="1">
    <location>
        <begin position="8"/>
        <end position="21"/>
    </location>
</feature>
<name>A0ABD5S055_9EURY</name>
<dbReference type="EMBL" id="JBHSWU010000376">
    <property type="protein sequence ID" value="MFC6725069.1"/>
    <property type="molecule type" value="Genomic_DNA"/>
</dbReference>
<evidence type="ECO:0000259" key="2">
    <source>
        <dbReference type="PROSITE" id="PS51384"/>
    </source>
</evidence>
<dbReference type="AlphaFoldDB" id="A0ABD5S055"/>
<keyword evidence="4" id="KW-1185">Reference proteome</keyword>
<dbReference type="SUPFAM" id="SSF63380">
    <property type="entry name" value="Riboflavin synthase domain-like"/>
    <property type="match status" value="1"/>
</dbReference>
<feature type="region of interest" description="Disordered" evidence="1">
    <location>
        <begin position="1"/>
        <end position="48"/>
    </location>
</feature>
<dbReference type="InterPro" id="IPR001709">
    <property type="entry name" value="Flavoprot_Pyr_Nucl_cyt_Rdtase"/>
</dbReference>
<dbReference type="InterPro" id="IPR039261">
    <property type="entry name" value="FNR_nucleotide-bd"/>
</dbReference>
<protein>
    <submittedName>
        <fullName evidence="3">Ferredoxin--NADP reductase</fullName>
    </submittedName>
</protein>
<dbReference type="InterPro" id="IPR050415">
    <property type="entry name" value="MRET"/>
</dbReference>
<reference evidence="3 4" key="1">
    <citation type="journal article" date="2019" name="Int. J. Syst. Evol. Microbiol.">
        <title>The Global Catalogue of Microorganisms (GCM) 10K type strain sequencing project: providing services to taxonomists for standard genome sequencing and annotation.</title>
        <authorList>
            <consortium name="The Broad Institute Genomics Platform"/>
            <consortium name="The Broad Institute Genome Sequencing Center for Infectious Disease"/>
            <person name="Wu L."/>
            <person name="Ma J."/>
        </authorList>
    </citation>
    <scope>NUCLEOTIDE SEQUENCE [LARGE SCALE GENOMIC DNA]</scope>
    <source>
        <strain evidence="3 4">NBRC 111368</strain>
    </source>
</reference>
<dbReference type="Gene3D" id="3.40.50.80">
    <property type="entry name" value="Nucleotide-binding domain of ferredoxin-NADP reductase (FNR) module"/>
    <property type="match status" value="1"/>
</dbReference>
<dbReference type="InterPro" id="IPR008333">
    <property type="entry name" value="Cbr1-like_FAD-bd_dom"/>
</dbReference>
<dbReference type="PROSITE" id="PS51384">
    <property type="entry name" value="FAD_FR"/>
    <property type="match status" value="1"/>
</dbReference>
<evidence type="ECO:0000313" key="3">
    <source>
        <dbReference type="EMBL" id="MFC6725069.1"/>
    </source>
</evidence>
<dbReference type="PANTHER" id="PTHR47354:SF5">
    <property type="entry name" value="PROTEIN RFBI"/>
    <property type="match status" value="1"/>
</dbReference>